<feature type="compositionally biased region" description="Basic and acidic residues" evidence="4">
    <location>
        <begin position="973"/>
        <end position="984"/>
    </location>
</feature>
<evidence type="ECO:0000256" key="5">
    <source>
        <dbReference type="SAM" id="SignalP"/>
    </source>
</evidence>
<dbReference type="InterPro" id="IPR008979">
    <property type="entry name" value="Galactose-bd-like_sf"/>
</dbReference>
<keyword evidence="3" id="KW-1015">Disulfide bond</keyword>
<dbReference type="GO" id="GO:0005975">
    <property type="term" value="P:carbohydrate metabolic process"/>
    <property type="evidence" value="ECO:0007669"/>
    <property type="project" value="InterPro"/>
</dbReference>
<gene>
    <name evidence="7" type="ORF">Poly41_55090</name>
</gene>
<protein>
    <submittedName>
        <fullName evidence="7">F5/8 type C domain protein</fullName>
    </submittedName>
</protein>
<keyword evidence="8" id="KW-1185">Reference proteome</keyword>
<evidence type="ECO:0000256" key="3">
    <source>
        <dbReference type="ARBA" id="ARBA00023157"/>
    </source>
</evidence>
<evidence type="ECO:0000259" key="6">
    <source>
        <dbReference type="SMART" id="SM00607"/>
    </source>
</evidence>
<dbReference type="GO" id="GO:0004560">
    <property type="term" value="F:alpha-L-fucosidase activity"/>
    <property type="evidence" value="ECO:0007669"/>
    <property type="project" value="TreeGrafter"/>
</dbReference>
<feature type="chain" id="PRO_5023147928" evidence="5">
    <location>
        <begin position="25"/>
        <end position="1484"/>
    </location>
</feature>
<dbReference type="SUPFAM" id="SSF75005">
    <property type="entry name" value="Arabinanase/levansucrase/invertase"/>
    <property type="match status" value="1"/>
</dbReference>
<dbReference type="SUPFAM" id="SSF48208">
    <property type="entry name" value="Six-hairpin glycosidases"/>
    <property type="match status" value="1"/>
</dbReference>
<dbReference type="Gene3D" id="2.115.10.20">
    <property type="entry name" value="Glycosyl hydrolase domain, family 43"/>
    <property type="match status" value="1"/>
</dbReference>
<keyword evidence="5" id="KW-0732">Signal</keyword>
<proteinExistence type="predicted"/>
<dbReference type="EMBL" id="SJPV01000012">
    <property type="protein sequence ID" value="TWU32531.1"/>
    <property type="molecule type" value="Genomic_DNA"/>
</dbReference>
<feature type="region of interest" description="Disordered" evidence="4">
    <location>
        <begin position="187"/>
        <end position="206"/>
    </location>
</feature>
<reference evidence="7 8" key="1">
    <citation type="submission" date="2019-02" db="EMBL/GenBank/DDBJ databases">
        <title>Deep-cultivation of Planctomycetes and their phenomic and genomic characterization uncovers novel biology.</title>
        <authorList>
            <person name="Wiegand S."/>
            <person name="Jogler M."/>
            <person name="Boedeker C."/>
            <person name="Pinto D."/>
            <person name="Vollmers J."/>
            <person name="Rivas-Marin E."/>
            <person name="Kohn T."/>
            <person name="Peeters S.H."/>
            <person name="Heuer A."/>
            <person name="Rast P."/>
            <person name="Oberbeckmann S."/>
            <person name="Bunk B."/>
            <person name="Jeske O."/>
            <person name="Meyerdierks A."/>
            <person name="Storesund J.E."/>
            <person name="Kallscheuer N."/>
            <person name="Luecker S."/>
            <person name="Lage O.M."/>
            <person name="Pohl T."/>
            <person name="Merkel B.J."/>
            <person name="Hornburger P."/>
            <person name="Mueller R.-W."/>
            <person name="Bruemmer F."/>
            <person name="Labrenz M."/>
            <person name="Spormann A.M."/>
            <person name="Op Den Camp H."/>
            <person name="Overmann J."/>
            <person name="Amann R."/>
            <person name="Jetten M.S.M."/>
            <person name="Mascher T."/>
            <person name="Medema M.H."/>
            <person name="Devos D.P."/>
            <person name="Kaster A.-K."/>
            <person name="Ovreas L."/>
            <person name="Rohde M."/>
            <person name="Galperin M.Y."/>
            <person name="Jogler C."/>
        </authorList>
    </citation>
    <scope>NUCLEOTIDE SEQUENCE [LARGE SCALE GENOMIC DNA]</scope>
    <source>
        <strain evidence="7 8">Poly41</strain>
    </source>
</reference>
<dbReference type="GO" id="GO:0046872">
    <property type="term" value="F:metal ion binding"/>
    <property type="evidence" value="ECO:0007669"/>
    <property type="project" value="UniProtKB-KW"/>
</dbReference>
<evidence type="ECO:0000256" key="1">
    <source>
        <dbReference type="ARBA" id="ARBA00022723"/>
    </source>
</evidence>
<evidence type="ECO:0000256" key="2">
    <source>
        <dbReference type="ARBA" id="ARBA00022837"/>
    </source>
</evidence>
<name>A0A5C6D9U3_9BACT</name>
<dbReference type="Pfam" id="PF22633">
    <property type="entry name" value="F5_F8_type_C_2"/>
    <property type="match status" value="1"/>
</dbReference>
<dbReference type="PANTHER" id="PTHR31084:SF0">
    <property type="entry name" value="ALPHA-L-FUCOSIDASE 2"/>
    <property type="match status" value="1"/>
</dbReference>
<dbReference type="SUPFAM" id="SSF49785">
    <property type="entry name" value="Galactose-binding domain-like"/>
    <property type="match status" value="1"/>
</dbReference>
<dbReference type="InterPro" id="IPR008928">
    <property type="entry name" value="6-hairpin_glycosidase_sf"/>
</dbReference>
<evidence type="ECO:0000313" key="8">
    <source>
        <dbReference type="Proteomes" id="UP000319143"/>
    </source>
</evidence>
<feature type="region of interest" description="Disordered" evidence="4">
    <location>
        <begin position="954"/>
        <end position="995"/>
    </location>
</feature>
<accession>A0A5C6D9U3</accession>
<comment type="caution">
    <text evidence="7">The sequence shown here is derived from an EMBL/GenBank/DDBJ whole genome shotgun (WGS) entry which is preliminary data.</text>
</comment>
<evidence type="ECO:0000256" key="4">
    <source>
        <dbReference type="SAM" id="MobiDB-lite"/>
    </source>
</evidence>
<dbReference type="InterPro" id="IPR054363">
    <property type="entry name" value="GH95_cat"/>
</dbReference>
<dbReference type="PANTHER" id="PTHR31084">
    <property type="entry name" value="ALPHA-L-FUCOSIDASE 2"/>
    <property type="match status" value="1"/>
</dbReference>
<feature type="signal peptide" evidence="5">
    <location>
        <begin position="1"/>
        <end position="24"/>
    </location>
</feature>
<organism evidence="7 8">
    <name type="scientific">Novipirellula artificiosorum</name>
    <dbReference type="NCBI Taxonomy" id="2528016"/>
    <lineage>
        <taxon>Bacteria</taxon>
        <taxon>Pseudomonadati</taxon>
        <taxon>Planctomycetota</taxon>
        <taxon>Planctomycetia</taxon>
        <taxon>Pirellulales</taxon>
        <taxon>Pirellulaceae</taxon>
        <taxon>Novipirellula</taxon>
    </lineage>
</organism>
<dbReference type="InterPro" id="IPR023296">
    <property type="entry name" value="Glyco_hydro_beta-prop_sf"/>
</dbReference>
<feature type="domain" description="Fucolectin tachylectin-4 pentraxin-1" evidence="6">
    <location>
        <begin position="848"/>
        <end position="990"/>
    </location>
</feature>
<dbReference type="Proteomes" id="UP000319143">
    <property type="component" value="Unassembled WGS sequence"/>
</dbReference>
<sequence precursor="true">MRPHNQMIVHAILLSMAWVPAATADEAKTVTSVVVSDVDYKTFLSQHDMVWDRIPNRWEVAPYSGNGNVGFLFYQAQGGAKNVISIYTGRHDYYDHRAPHDGNELLWIYRSRLPLGHFNLTSEGDITDVDLRLDLWDAELTGTVKTTQGSYALRGLSHSLHDVIYFETDADRESIAISWHPDIPKAPVRTTLDGGGGPKGGSWDKMRKAPYELPPQPTVSEKDGMHFCFQPLYQNRGETTTGWKAQGKSTGKQILLASVHHSFPEQDSMERVTGNLQKASSLLSNDTFLSTHRKWWNEYYPLSFLTINDPEKEAFYWIQMYKFASATRGNGPVMDLMGPWYHKTFWPMVWGDLNVELQYWTHLTANRLDVGSSLCNWFDKHEAQLFKNVPKHWKESAGLATLFPQDLVASQGATVPDMLCWILHDYWLHCRFAGDRERLRDGLFSKLRGVGNSYLNYVRDNPVSSGDGKIHIKNSWSPEYPGGRGQDINFTIGLMKWCFQTLLDINDEHNLNDPLADEWQNIIDNLVDFQIDEDGLRIGKDVPFDKPHRHYSHLLPFYPLAVLTPDTPEGKQLMRLSLDRWLDVTFNSRIKVDAMPVTGYTATGAASMYAWLGDSDQAYHYLDYLIKHDRVSPTTMYAEGNPVIESPLSFATCIHDMLLQSWGGVLRVFPAAPKLWGDVAFKDLRGQGAFLVSAKKRAEVTQFVTVKSLIGSPCVVWTDISNPKITIDGSTAKLKAGKDGSYEVPLNKGQSVTFAQVALRQVDLTIKPIPVSEADRNLFGLNEKTTRLPGHQHYYKESTAGSVREPSTGSSPRIVEREALPTGRYVRIELPGEQRTLSLAEVEVFAGGKNVALNGKATQSTIVYGGAAERAVDGNTDGDYNNYSVTHTEPDGTNPWWEVDLSTSVEIDSIRVHNRTGNSTRLEGFTVRILDENRKSVYAKEKCAARTITEFTNASSQTSSLAARRMPPSVSPERSRPAARKDEGNAWSVHSQADWEQNVGTQTSIEIKNGMASPTAKTATFQSVLKRFDNKKKAKSIVLRQSPIWENWEPAGDIGPGCTFDSPVFLSLGPKNYWMFARHHAAMEKNTWDSSQGAFVPKSVRLDGFDVPLETTAMPNQFRAPGGNKGSLGGYHAWESRDMVNWVHHGPITDKESGWMTTAEYADGQAYFYYDFPNDQDPHLIIDDDLTDGEVGEKMGMAFEDPSHGSDCGFIRDLEGNFHVIYEDWSPIHANSHSFDSPLAGHAVSKDGKGGFKILAPAVDERTNPTGVIKTYKHPHWVKESPERFKSDIGKYEVHEPEQNAYGDWASICIGGQYYLFGDYDPAGSHGTKGSKMSVGWFTSSSLDEQFEFCGNVGQGHPDPDICFAEGRFWLATQPENDFVSPGPWVEHVEVRVGVDTDNDAKIDRWTDWQEVKESYDYITGFAKQVARMPAEMDLSALQAGYGFQYEMKITDATENKSKPIIDEVSVTFQSLPESLEFGEEQSR</sequence>
<dbReference type="Gene3D" id="2.60.120.260">
    <property type="entry name" value="Galactose-binding domain-like"/>
    <property type="match status" value="2"/>
</dbReference>
<dbReference type="InterPro" id="IPR006585">
    <property type="entry name" value="FTP1"/>
</dbReference>
<keyword evidence="1" id="KW-0479">Metal-binding</keyword>
<evidence type="ECO:0000313" key="7">
    <source>
        <dbReference type="EMBL" id="TWU32531.1"/>
    </source>
</evidence>
<dbReference type="SMART" id="SM00607">
    <property type="entry name" value="FTP"/>
    <property type="match status" value="1"/>
</dbReference>
<keyword evidence="2" id="KW-0106">Calcium</keyword>
<dbReference type="RefSeq" id="WP_315853747.1">
    <property type="nucleotide sequence ID" value="NZ_SJPV01000012.1"/>
</dbReference>
<dbReference type="Gene3D" id="1.50.10.10">
    <property type="match status" value="1"/>
</dbReference>
<dbReference type="Pfam" id="PF22124">
    <property type="entry name" value="Glyco_hydro_95_cat"/>
    <property type="match status" value="1"/>
</dbReference>
<dbReference type="InterPro" id="IPR012341">
    <property type="entry name" value="6hp_glycosidase-like_sf"/>
</dbReference>